<dbReference type="InterPro" id="IPR022085">
    <property type="entry name" value="OpdG"/>
</dbReference>
<dbReference type="AlphaFoldDB" id="A0AA39R5Q4"/>
<comment type="caution">
    <text evidence="2">The sequence shown here is derived from an EMBL/GenBank/DDBJ whole genome shotgun (WGS) entry which is preliminary data.</text>
</comment>
<evidence type="ECO:0000313" key="2">
    <source>
        <dbReference type="EMBL" id="KAK0515358.1"/>
    </source>
</evidence>
<keyword evidence="3" id="KW-1185">Reference proteome</keyword>
<evidence type="ECO:0000256" key="1">
    <source>
        <dbReference type="SAM" id="MobiDB-lite"/>
    </source>
</evidence>
<reference evidence="2" key="1">
    <citation type="submission" date="2023-03" db="EMBL/GenBank/DDBJ databases">
        <title>Complete genome of Cladonia borealis.</title>
        <authorList>
            <person name="Park H."/>
        </authorList>
    </citation>
    <scope>NUCLEOTIDE SEQUENCE</scope>
    <source>
        <strain evidence="2">ANT050790</strain>
    </source>
</reference>
<sequence>MSIGSWADAARQGQYHQSPEHQRAIDTIQAVLEGNLESDSAASTIASAYEPLLKRGFKSSPVATLWGMICDVSRSLGANREITERQIALLNSISKLPDVLDGQGKAITPAWKSAGVYWRDLPEFAMMFREYAIGIEPLDDLDENQWDTQAEALLNATTFGAMYLVIGKQDIGMAFHAEISLMQGIEVPCETLEQLQRALMFVPPAATWVLIAGKRIYELCKVDHNRQDGAPGSTPIGDEWLWGKGRGYSLGRWGLWKSRFSEIATAQGLKDSVKEIAARASSEMDRVDGQI</sequence>
<dbReference type="InterPro" id="IPR053204">
    <property type="entry name" value="Oxopyrrolidines_Biosynth-assoc"/>
</dbReference>
<protein>
    <submittedName>
        <fullName evidence="2">Uncharacterized protein</fullName>
    </submittedName>
</protein>
<accession>A0AA39R5Q4</accession>
<dbReference type="EMBL" id="JAFEKC020000004">
    <property type="protein sequence ID" value="KAK0515358.1"/>
    <property type="molecule type" value="Genomic_DNA"/>
</dbReference>
<feature type="region of interest" description="Disordered" evidence="1">
    <location>
        <begin position="1"/>
        <end position="21"/>
    </location>
</feature>
<gene>
    <name evidence="2" type="ORF">JMJ35_002737</name>
</gene>
<dbReference type="Pfam" id="PF12311">
    <property type="entry name" value="DUF3632"/>
    <property type="match status" value="1"/>
</dbReference>
<evidence type="ECO:0000313" key="3">
    <source>
        <dbReference type="Proteomes" id="UP001166286"/>
    </source>
</evidence>
<dbReference type="Proteomes" id="UP001166286">
    <property type="component" value="Unassembled WGS sequence"/>
</dbReference>
<proteinExistence type="predicted"/>
<organism evidence="2 3">
    <name type="scientific">Cladonia borealis</name>
    <dbReference type="NCBI Taxonomy" id="184061"/>
    <lineage>
        <taxon>Eukaryota</taxon>
        <taxon>Fungi</taxon>
        <taxon>Dikarya</taxon>
        <taxon>Ascomycota</taxon>
        <taxon>Pezizomycotina</taxon>
        <taxon>Lecanoromycetes</taxon>
        <taxon>OSLEUM clade</taxon>
        <taxon>Lecanoromycetidae</taxon>
        <taxon>Lecanorales</taxon>
        <taxon>Lecanorineae</taxon>
        <taxon>Cladoniaceae</taxon>
        <taxon>Cladonia</taxon>
    </lineage>
</organism>
<dbReference type="PANTHER" id="PTHR38797:SF4">
    <property type="entry name" value="NUCLEAR PORE COMPLEX PROTEIN NUP85"/>
    <property type="match status" value="1"/>
</dbReference>
<name>A0AA39R5Q4_9LECA</name>
<dbReference type="PANTHER" id="PTHR38797">
    <property type="entry name" value="NUCLEAR PORE COMPLEX PROTEIN NUP85-RELATED"/>
    <property type="match status" value="1"/>
</dbReference>